<organism evidence="1 2">
    <name type="scientific">Ochrobactrum soli</name>
    <dbReference type="NCBI Taxonomy" id="2448455"/>
    <lineage>
        <taxon>Bacteria</taxon>
        <taxon>Pseudomonadati</taxon>
        <taxon>Pseudomonadota</taxon>
        <taxon>Alphaproteobacteria</taxon>
        <taxon>Hyphomicrobiales</taxon>
        <taxon>Brucellaceae</taxon>
        <taxon>Brucella/Ochrobactrum group</taxon>
        <taxon>Ochrobactrum</taxon>
    </lineage>
</organism>
<gene>
    <name evidence="1" type="ORF">OHAE_90</name>
</gene>
<accession>A0A2P9HJR0</accession>
<evidence type="ECO:0008006" key="3">
    <source>
        <dbReference type="Google" id="ProtNLM"/>
    </source>
</evidence>
<protein>
    <recommendedName>
        <fullName evidence="3">Urea amidohydrolase</fullName>
    </recommendedName>
</protein>
<proteinExistence type="predicted"/>
<evidence type="ECO:0000313" key="1">
    <source>
        <dbReference type="EMBL" id="SPL64223.1"/>
    </source>
</evidence>
<name>A0A2P9HJR0_9HYPH</name>
<dbReference type="EMBL" id="OOFM01000005">
    <property type="protein sequence ID" value="SPL64223.1"/>
    <property type="molecule type" value="Genomic_DNA"/>
</dbReference>
<dbReference type="RefSeq" id="WP_235858898.1">
    <property type="nucleotide sequence ID" value="NZ_OOFM01000005.1"/>
</dbReference>
<evidence type="ECO:0000313" key="2">
    <source>
        <dbReference type="Proteomes" id="UP000246073"/>
    </source>
</evidence>
<dbReference type="Proteomes" id="UP000246073">
    <property type="component" value="Unassembled WGS sequence"/>
</dbReference>
<dbReference type="AlphaFoldDB" id="A0A2P9HJR0"/>
<reference evidence="2" key="1">
    <citation type="submission" date="2017-12" db="EMBL/GenBank/DDBJ databases">
        <authorList>
            <person name="Diaz M."/>
        </authorList>
    </citation>
    <scope>NUCLEOTIDE SEQUENCE [LARGE SCALE GENOMIC DNA]</scope>
    <source>
        <strain evidence="2">FI11154</strain>
    </source>
</reference>
<sequence>MTRPKMGAIDPVFKFLLVQGREHPARTISYNGHAKSKEYRSGQPKVSFGLGQLVDLIEWRLFMHLTGYGENFVRADRTSQFYRGNQLASAQDLSDHINVDVKDNVCYDATAYMRFLLGAGISEHTLRGTSGQNWIPLLNFRAGEQWNGYSAITYGRAIGFYDVRAGHIFHSAIAVGDVFIRSINGGALGQNWGDRVDLTKALPYSCRNRDGSFTYQKKNIMVYISKV</sequence>